<organism evidence="2 3">
    <name type="scientific">Streptomyces scabiei</name>
    <dbReference type="NCBI Taxonomy" id="1930"/>
    <lineage>
        <taxon>Bacteria</taxon>
        <taxon>Bacillati</taxon>
        <taxon>Actinomycetota</taxon>
        <taxon>Actinomycetes</taxon>
        <taxon>Kitasatosporales</taxon>
        <taxon>Streptomycetaceae</taxon>
        <taxon>Streptomyces</taxon>
    </lineage>
</organism>
<comment type="caution">
    <text evidence="2">The sequence shown here is derived from an EMBL/GenBank/DDBJ whole genome shotgun (WGS) entry which is preliminary data.</text>
</comment>
<name>A0A124C5B4_STRSC</name>
<gene>
    <name evidence="2" type="ORF">SsS58_07517</name>
</gene>
<dbReference type="EMBL" id="BCMM01000049">
    <property type="protein sequence ID" value="GAQ67072.1"/>
    <property type="molecule type" value="Genomic_DNA"/>
</dbReference>
<dbReference type="RefSeq" id="WP_059084148.1">
    <property type="nucleotide sequence ID" value="NZ_BCMM01000049.1"/>
</dbReference>
<reference evidence="2 3" key="2">
    <citation type="journal article" date="2016" name="Genome Announc.">
        <title>Draft Genome Sequences of Streptomyces scabiei S58, Streptomyces turgidiscabies T45, and Streptomyces acidiscabies a10, the Pathogens of Potato Common Scab, Isolated in Japan.</title>
        <authorList>
            <person name="Tomihama T."/>
            <person name="Nishi Y."/>
            <person name="Sakai M."/>
            <person name="Ikenaga M."/>
            <person name="Okubo T."/>
            <person name="Ikeda S."/>
        </authorList>
    </citation>
    <scope>NUCLEOTIDE SEQUENCE [LARGE SCALE GENOMIC DNA]</scope>
    <source>
        <strain evidence="2 3">S58</strain>
    </source>
</reference>
<reference evidence="3" key="1">
    <citation type="submission" date="2015-11" db="EMBL/GenBank/DDBJ databases">
        <authorList>
            <consortium name="Cross-ministerial Strategic Innovation Promotion Program (SIP) consortium"/>
            <person name="Tomihama T."/>
            <person name="Ikenaga M."/>
            <person name="Sakai M."/>
            <person name="Okubo T."/>
            <person name="Ikeda S."/>
        </authorList>
    </citation>
    <scope>NUCLEOTIDE SEQUENCE [LARGE SCALE GENOMIC DNA]</scope>
    <source>
        <strain evidence="3">S58</strain>
    </source>
</reference>
<evidence type="ECO:0000313" key="3">
    <source>
        <dbReference type="Proteomes" id="UP000067448"/>
    </source>
</evidence>
<sequence length="71" mass="7747">MSGEPRRPGGTVPPDEVMATFSAWLDHAVACKDACRRDGVSCLESMRLARRHRAARKAAGRARPNASDRGR</sequence>
<dbReference type="Proteomes" id="UP000067448">
    <property type="component" value="Unassembled WGS sequence"/>
</dbReference>
<reference evidence="3" key="3">
    <citation type="submission" date="2016-02" db="EMBL/GenBank/DDBJ databases">
        <title>Draft genome of pathogenic Streptomyces sp. in Japan.</title>
        <authorList>
            <person name="Tomihama T."/>
            <person name="Ikenaga M."/>
            <person name="Sakai M."/>
            <person name="Okubo T."/>
            <person name="Ikeda S."/>
        </authorList>
    </citation>
    <scope>NUCLEOTIDE SEQUENCE [LARGE SCALE GENOMIC DNA]</scope>
    <source>
        <strain evidence="3">S58</strain>
    </source>
</reference>
<feature type="region of interest" description="Disordered" evidence="1">
    <location>
        <begin position="51"/>
        <end position="71"/>
    </location>
</feature>
<dbReference type="OrthoDB" id="4335226at2"/>
<proteinExistence type="predicted"/>
<evidence type="ECO:0000256" key="1">
    <source>
        <dbReference type="SAM" id="MobiDB-lite"/>
    </source>
</evidence>
<evidence type="ECO:0000313" key="2">
    <source>
        <dbReference type="EMBL" id="GAQ67072.1"/>
    </source>
</evidence>
<accession>A0A124C5B4</accession>
<protein>
    <submittedName>
        <fullName evidence="2">Uncharacterized protein</fullName>
    </submittedName>
</protein>
<dbReference type="AlphaFoldDB" id="A0A124C5B4"/>
<feature type="compositionally biased region" description="Basic residues" evidence="1">
    <location>
        <begin position="51"/>
        <end position="60"/>
    </location>
</feature>